<gene>
    <name evidence="3" type="ORF">A1Q1_06104</name>
</gene>
<feature type="compositionally biased region" description="Basic and acidic residues" evidence="1">
    <location>
        <begin position="152"/>
        <end position="169"/>
    </location>
</feature>
<proteinExistence type="predicted"/>
<reference evidence="3 4" key="1">
    <citation type="journal article" date="2012" name="Eukaryot. Cell">
        <title>Draft genome sequence of CBS 2479, the standard type strain of Trichosporon asahii.</title>
        <authorList>
            <person name="Yang R.Y."/>
            <person name="Li H.T."/>
            <person name="Zhu H."/>
            <person name="Zhou G.P."/>
            <person name="Wang M."/>
            <person name="Wang L."/>
        </authorList>
    </citation>
    <scope>NUCLEOTIDE SEQUENCE [LARGE SCALE GENOMIC DNA]</scope>
    <source>
        <strain evidence="4">ATCC 90039 / CBS 2479 / JCM 2466 / KCTC 7840 / NCYC 2677 / UAMH 7654</strain>
    </source>
</reference>
<feature type="region of interest" description="Disordered" evidence="1">
    <location>
        <begin position="297"/>
        <end position="335"/>
    </location>
</feature>
<evidence type="ECO:0000256" key="2">
    <source>
        <dbReference type="SAM" id="Phobius"/>
    </source>
</evidence>
<name>J5SF34_TRIAS</name>
<feature type="region of interest" description="Disordered" evidence="1">
    <location>
        <begin position="126"/>
        <end position="169"/>
    </location>
</feature>
<dbReference type="KEGG" id="tasa:A1Q1_06104"/>
<dbReference type="EMBL" id="ALBS01000327">
    <property type="protein sequence ID" value="EJT45341.1"/>
    <property type="molecule type" value="Genomic_DNA"/>
</dbReference>
<dbReference type="AlphaFoldDB" id="J5SF34"/>
<keyword evidence="2" id="KW-0812">Transmembrane</keyword>
<evidence type="ECO:0000256" key="1">
    <source>
        <dbReference type="SAM" id="MobiDB-lite"/>
    </source>
</evidence>
<feature type="transmembrane region" description="Helical" evidence="2">
    <location>
        <begin position="17"/>
        <end position="37"/>
    </location>
</feature>
<dbReference type="RefSeq" id="XP_014176788.1">
    <property type="nucleotide sequence ID" value="XM_014321313.1"/>
</dbReference>
<dbReference type="GeneID" id="25989616"/>
<dbReference type="Proteomes" id="UP000002748">
    <property type="component" value="Unassembled WGS sequence"/>
</dbReference>
<organism evidence="3 4">
    <name type="scientific">Trichosporon asahii var. asahii (strain ATCC 90039 / CBS 2479 / JCM 2466 / KCTC 7840 / NBRC 103889/ NCYC 2677 / UAMH 7654)</name>
    <name type="common">Yeast</name>
    <dbReference type="NCBI Taxonomy" id="1186058"/>
    <lineage>
        <taxon>Eukaryota</taxon>
        <taxon>Fungi</taxon>
        <taxon>Dikarya</taxon>
        <taxon>Basidiomycota</taxon>
        <taxon>Agaricomycotina</taxon>
        <taxon>Tremellomycetes</taxon>
        <taxon>Trichosporonales</taxon>
        <taxon>Trichosporonaceae</taxon>
        <taxon>Trichosporon</taxon>
    </lineage>
</organism>
<evidence type="ECO:0000313" key="4">
    <source>
        <dbReference type="Proteomes" id="UP000002748"/>
    </source>
</evidence>
<dbReference type="HOGENOM" id="CLU_662555_0_0_1"/>
<evidence type="ECO:0000313" key="3">
    <source>
        <dbReference type="EMBL" id="EJT45341.1"/>
    </source>
</evidence>
<feature type="compositionally biased region" description="Basic and acidic residues" evidence="1">
    <location>
        <begin position="126"/>
        <end position="144"/>
    </location>
</feature>
<comment type="caution">
    <text evidence="3">The sequence shown here is derived from an EMBL/GenBank/DDBJ whole genome shotgun (WGS) entry which is preliminary data.</text>
</comment>
<feature type="region of interest" description="Disordered" evidence="1">
    <location>
        <begin position="250"/>
        <end position="269"/>
    </location>
</feature>
<keyword evidence="2" id="KW-1133">Transmembrane helix</keyword>
<keyword evidence="2" id="KW-0472">Membrane</keyword>
<feature type="compositionally biased region" description="Basic and acidic residues" evidence="1">
    <location>
        <begin position="251"/>
        <end position="269"/>
    </location>
</feature>
<feature type="compositionally biased region" description="Basic and acidic residues" evidence="1">
    <location>
        <begin position="317"/>
        <end position="333"/>
    </location>
</feature>
<protein>
    <submittedName>
        <fullName evidence="3">Uncharacterized protein</fullName>
    </submittedName>
</protein>
<sequence length="415" mass="46050">MPSSLDISPASDQAPLVLVRAAALGLLVITLVLLLELSEGDALLLERVEQRRVLLLEQPAAAPVPIRGATLGIRGRHGAAVAIVPQRRAALLALHAHAARHRHARVHEAGLEAGRVVRDLGLARNVEQEDAHEDREEATQERDGVNSVGRVEALEKDGRGDNGRGREEDVVDRVDDVGRERVERLVEVVHLDQDARHDDDAENVRADVRELVVARDRELERDTKALDGHDGHGTDERADREVHHGILSSIARHDAENHKRREHGDKAEVQQERQVGRVRENLVDRLDLLVARRVQDNDDRADDAARTAAHSQSSELLIEHERGEDRTNDDTHRSSGVTRIAGANVYAAKFATGMSAGGSHSQLTFSHYHRDHSRPPDRILEIRQIVGCMSAEAQEYRKANSQAFLGPVCRWWLCG</sequence>
<accession>J5SF34</accession>
<dbReference type="VEuPathDB" id="FungiDB:A1Q1_06104"/>